<reference evidence="1 2" key="1">
    <citation type="submission" date="2016-07" db="EMBL/GenBank/DDBJ databases">
        <title>Pervasive Adenine N6-methylation of Active Genes in Fungi.</title>
        <authorList>
            <consortium name="DOE Joint Genome Institute"/>
            <person name="Mondo S.J."/>
            <person name="Dannebaum R.O."/>
            <person name="Kuo R.C."/>
            <person name="Labutti K."/>
            <person name="Haridas S."/>
            <person name="Kuo A."/>
            <person name="Salamov A."/>
            <person name="Ahrendt S.R."/>
            <person name="Lipzen A."/>
            <person name="Sullivan W."/>
            <person name="Andreopoulos W.B."/>
            <person name="Clum A."/>
            <person name="Lindquist E."/>
            <person name="Daum C."/>
            <person name="Ramamoorthy G.K."/>
            <person name="Gryganskyi A."/>
            <person name="Culley D."/>
            <person name="Magnuson J.K."/>
            <person name="James T.Y."/>
            <person name="O'Malley M.A."/>
            <person name="Stajich J.E."/>
            <person name="Spatafora J.W."/>
            <person name="Visel A."/>
            <person name="Grigoriev I.V."/>
        </authorList>
    </citation>
    <scope>NUCLEOTIDE SEQUENCE [LARGE SCALE GENOMIC DNA]</scope>
    <source>
        <strain evidence="1 2">PL171</strain>
    </source>
</reference>
<name>A0A1Y2I2X8_9FUNG</name>
<protein>
    <submittedName>
        <fullName evidence="1">Uncharacterized protein</fullName>
    </submittedName>
</protein>
<evidence type="ECO:0000313" key="1">
    <source>
        <dbReference type="EMBL" id="ORZ40301.1"/>
    </source>
</evidence>
<gene>
    <name evidence="1" type="ORF">BCR44DRAFT_1424793</name>
</gene>
<organism evidence="1 2">
    <name type="scientific">Catenaria anguillulae PL171</name>
    <dbReference type="NCBI Taxonomy" id="765915"/>
    <lineage>
        <taxon>Eukaryota</taxon>
        <taxon>Fungi</taxon>
        <taxon>Fungi incertae sedis</taxon>
        <taxon>Blastocladiomycota</taxon>
        <taxon>Blastocladiomycetes</taxon>
        <taxon>Blastocladiales</taxon>
        <taxon>Catenariaceae</taxon>
        <taxon>Catenaria</taxon>
    </lineage>
</organism>
<comment type="caution">
    <text evidence="1">The sequence shown here is derived from an EMBL/GenBank/DDBJ whole genome shotgun (WGS) entry which is preliminary data.</text>
</comment>
<keyword evidence="2" id="KW-1185">Reference proteome</keyword>
<sequence length="122" mass="12330">MSTQSFQSAGSARGAPATIAEGLVQCVVSGGIDVDVTSAMAAPVDALKAVVARFAGLVEENAALSMAGDGAPPVGFVADRDVQAGDLPEVAVLAVREVYHALRALRSPPPMYSEMAAGEAFL</sequence>
<evidence type="ECO:0000313" key="2">
    <source>
        <dbReference type="Proteomes" id="UP000193411"/>
    </source>
</evidence>
<accession>A0A1Y2I2X8</accession>
<dbReference type="EMBL" id="MCFL01000003">
    <property type="protein sequence ID" value="ORZ40301.1"/>
    <property type="molecule type" value="Genomic_DNA"/>
</dbReference>
<proteinExistence type="predicted"/>
<dbReference type="AlphaFoldDB" id="A0A1Y2I2X8"/>
<dbReference type="Proteomes" id="UP000193411">
    <property type="component" value="Unassembled WGS sequence"/>
</dbReference>